<dbReference type="Proteomes" id="UP000723714">
    <property type="component" value="Unassembled WGS sequence"/>
</dbReference>
<evidence type="ECO:0000259" key="2">
    <source>
        <dbReference type="Pfam" id="PF14501"/>
    </source>
</evidence>
<keyword evidence="4" id="KW-1185">Reference proteome</keyword>
<evidence type="ECO:0000256" key="1">
    <source>
        <dbReference type="SAM" id="Phobius"/>
    </source>
</evidence>
<accession>A0ABS6D9G9</accession>
<keyword evidence="1" id="KW-1133">Transmembrane helix</keyword>
<dbReference type="CDD" id="cd16935">
    <property type="entry name" value="HATPase_AgrC-ComD-like"/>
    <property type="match status" value="1"/>
</dbReference>
<name>A0ABS6D9G9_9FIRM</name>
<comment type="caution">
    <text evidence="3">The sequence shown here is derived from an EMBL/GenBank/DDBJ whole genome shotgun (WGS) entry which is preliminary data.</text>
</comment>
<dbReference type="GO" id="GO:0005524">
    <property type="term" value="F:ATP binding"/>
    <property type="evidence" value="ECO:0007669"/>
    <property type="project" value="UniProtKB-KW"/>
</dbReference>
<evidence type="ECO:0000313" key="3">
    <source>
        <dbReference type="EMBL" id="MBU3878268.1"/>
    </source>
</evidence>
<feature type="transmembrane region" description="Helical" evidence="1">
    <location>
        <begin position="56"/>
        <end position="81"/>
    </location>
</feature>
<keyword evidence="3" id="KW-0067">ATP-binding</keyword>
<dbReference type="RefSeq" id="WP_216244939.1">
    <property type="nucleotide sequence ID" value="NZ_JABACJ020000030.1"/>
</dbReference>
<gene>
    <name evidence="3" type="ORF">HGO97_020920</name>
</gene>
<feature type="domain" description="Sensor histidine kinase NatK-like C-terminal" evidence="2">
    <location>
        <begin position="304"/>
        <end position="399"/>
    </location>
</feature>
<feature type="transmembrane region" description="Helical" evidence="1">
    <location>
        <begin position="27"/>
        <end position="44"/>
    </location>
</feature>
<evidence type="ECO:0000313" key="4">
    <source>
        <dbReference type="Proteomes" id="UP000723714"/>
    </source>
</evidence>
<reference evidence="3 4" key="1">
    <citation type="submission" date="2021-06" db="EMBL/GenBank/DDBJ databases">
        <title>Faecalicatena sp. nov. isolated from porcine feces.</title>
        <authorList>
            <person name="Oh B.S."/>
            <person name="Lee J.H."/>
        </authorList>
    </citation>
    <scope>NUCLEOTIDE SEQUENCE [LARGE SCALE GENOMIC DNA]</scope>
    <source>
        <strain evidence="3 4">AGMB00832</strain>
    </source>
</reference>
<dbReference type="PANTHER" id="PTHR40448:SF1">
    <property type="entry name" value="TWO-COMPONENT SENSOR HISTIDINE KINASE"/>
    <property type="match status" value="1"/>
</dbReference>
<dbReference type="EMBL" id="JABACJ020000030">
    <property type="protein sequence ID" value="MBU3878268.1"/>
    <property type="molecule type" value="Genomic_DNA"/>
</dbReference>
<proteinExistence type="predicted"/>
<dbReference type="InterPro" id="IPR032834">
    <property type="entry name" value="NatK-like_C"/>
</dbReference>
<sequence>MRTNVVLCFLIYVMLSASRVIALTNPLYAVFMSVIWIVIYLGFYRFSIRAKLSKLLFVLLTLLNYGSFTVILVNYFSFYVFRDAAGYPYSFGSSLIYAVVLCLSYPFVYQLFHKKLNPLMEFPANTKIWKFLWLIPATFCLAYYYNLYSNGGIIVYAGSVKNVLFAVTFNAGALFVTYLVLRLVEDSNDRLRLERESYQFSLQSIQYKNLKAQMDDARRARHDLRHTVNILQTYLNDGNTKGLQNYIEQYLESLPSDSARLYSDDYTLNALLSIYEEKARKEQIRFQANIQLEGRVPLPEPDQVVLIGNLLENALEACIRQNSRDSYISFTIRREGKAVVILEDNSYDGIMKEQGKTLQSSKENHTGIGVSSIQKIVEKYNGILKFTQDDHVFQLSMILFPKN</sequence>
<keyword evidence="1" id="KW-0812">Transmembrane</keyword>
<keyword evidence="1" id="KW-0472">Membrane</keyword>
<feature type="transmembrane region" description="Helical" evidence="1">
    <location>
        <begin position="165"/>
        <end position="184"/>
    </location>
</feature>
<protein>
    <submittedName>
        <fullName evidence="3">ATP-binding protein</fullName>
    </submittedName>
</protein>
<dbReference type="Pfam" id="PF14501">
    <property type="entry name" value="HATPase_c_5"/>
    <property type="match status" value="1"/>
</dbReference>
<dbReference type="PANTHER" id="PTHR40448">
    <property type="entry name" value="TWO-COMPONENT SENSOR HISTIDINE KINASE"/>
    <property type="match status" value="1"/>
</dbReference>
<keyword evidence="3" id="KW-0547">Nucleotide-binding</keyword>
<feature type="transmembrane region" description="Helical" evidence="1">
    <location>
        <begin position="128"/>
        <end position="145"/>
    </location>
</feature>
<feature type="transmembrane region" description="Helical" evidence="1">
    <location>
        <begin position="87"/>
        <end position="108"/>
    </location>
</feature>
<organism evidence="3 4">
    <name type="scientific">Faecalicatena faecalis</name>
    <dbReference type="NCBI Taxonomy" id="2726362"/>
    <lineage>
        <taxon>Bacteria</taxon>
        <taxon>Bacillati</taxon>
        <taxon>Bacillota</taxon>
        <taxon>Clostridia</taxon>
        <taxon>Lachnospirales</taxon>
        <taxon>Lachnospiraceae</taxon>
        <taxon>Faecalicatena</taxon>
    </lineage>
</organism>